<evidence type="ECO:0000259" key="4">
    <source>
        <dbReference type="Pfam" id="PF04500"/>
    </source>
</evidence>
<proteinExistence type="predicted"/>
<reference evidence="5" key="1">
    <citation type="submission" date="2021-02" db="EMBL/GenBank/DDBJ databases">
        <authorList>
            <person name="Nowell W R."/>
        </authorList>
    </citation>
    <scope>NUCLEOTIDE SEQUENCE</scope>
    <source>
        <strain evidence="5">Ploen Becks lab</strain>
    </source>
</reference>
<dbReference type="Proteomes" id="UP000663879">
    <property type="component" value="Unassembled WGS sequence"/>
</dbReference>
<dbReference type="OrthoDB" id="10029846at2759"/>
<evidence type="ECO:0000313" key="5">
    <source>
        <dbReference type="EMBL" id="CAF1041108.1"/>
    </source>
</evidence>
<dbReference type="Gene3D" id="2.20.25.240">
    <property type="match status" value="1"/>
</dbReference>
<comment type="caution">
    <text evidence="5">The sequence shown here is derived from an EMBL/GenBank/DDBJ whole genome shotgun (WGS) entry which is preliminary data.</text>
</comment>
<evidence type="ECO:0000256" key="2">
    <source>
        <dbReference type="ARBA" id="ARBA00022771"/>
    </source>
</evidence>
<dbReference type="EMBL" id="CAJNOC010005053">
    <property type="protein sequence ID" value="CAF1041108.1"/>
    <property type="molecule type" value="Genomic_DNA"/>
</dbReference>
<evidence type="ECO:0000256" key="3">
    <source>
        <dbReference type="ARBA" id="ARBA00022833"/>
    </source>
</evidence>
<evidence type="ECO:0000256" key="1">
    <source>
        <dbReference type="ARBA" id="ARBA00022723"/>
    </source>
</evidence>
<keyword evidence="3" id="KW-0862">Zinc</keyword>
<keyword evidence="2" id="KW-0863">Zinc-finger</keyword>
<dbReference type="Pfam" id="PF04500">
    <property type="entry name" value="FLYWCH"/>
    <property type="match status" value="1"/>
</dbReference>
<protein>
    <recommendedName>
        <fullName evidence="4">FLYWCH-type domain-containing protein</fullName>
    </recommendedName>
</protein>
<dbReference type="InterPro" id="IPR007588">
    <property type="entry name" value="Znf_FLYWCH"/>
</dbReference>
<dbReference type="AlphaFoldDB" id="A0A814JM45"/>
<feature type="domain" description="FLYWCH-type" evidence="4">
    <location>
        <begin position="24"/>
        <end position="77"/>
    </location>
</feature>
<sequence length="266" mass="30928">MSDVDQLTTCVRNLSLNKAFISLSQKGHPQLTFNGYYDRQNGQQNKKNIFNWRCIKAGCKSTCQTYSNRVGEDVILISLNDVHENFHSDSPNKIKILERRRKIGQKVEFSDEKPRKILHELNHNNLDDEMIANSASYSADRQFINRLKKKKLPDYPPNPEKLSEIYFPDFLTFTKKKKNFLFFDSGADSEFRFIIFTTESNLQNLENAHVFVDGTFDIAPKLFAQVYTIHALIDGRCFPMAYGLLSRKTEEMYVEVFKEPLFAVKL</sequence>
<accession>A0A814JM45</accession>
<dbReference type="GO" id="GO:0008270">
    <property type="term" value="F:zinc ion binding"/>
    <property type="evidence" value="ECO:0007669"/>
    <property type="project" value="UniProtKB-KW"/>
</dbReference>
<gene>
    <name evidence="5" type="ORF">OXX778_LOCUS18353</name>
</gene>
<keyword evidence="1" id="KW-0479">Metal-binding</keyword>
<organism evidence="5 6">
    <name type="scientific">Brachionus calyciflorus</name>
    <dbReference type="NCBI Taxonomy" id="104777"/>
    <lineage>
        <taxon>Eukaryota</taxon>
        <taxon>Metazoa</taxon>
        <taxon>Spiralia</taxon>
        <taxon>Gnathifera</taxon>
        <taxon>Rotifera</taxon>
        <taxon>Eurotatoria</taxon>
        <taxon>Monogononta</taxon>
        <taxon>Pseudotrocha</taxon>
        <taxon>Ploima</taxon>
        <taxon>Brachionidae</taxon>
        <taxon>Brachionus</taxon>
    </lineage>
</organism>
<keyword evidence="6" id="KW-1185">Reference proteome</keyword>
<evidence type="ECO:0000313" key="6">
    <source>
        <dbReference type="Proteomes" id="UP000663879"/>
    </source>
</evidence>
<name>A0A814JM45_9BILA</name>